<evidence type="ECO:0000313" key="8">
    <source>
        <dbReference type="Proteomes" id="UP000696413"/>
    </source>
</evidence>
<keyword evidence="3" id="KW-0238">DNA-binding</keyword>
<dbReference type="PANTHER" id="PTHR30346:SF0">
    <property type="entry name" value="HCA OPERON TRANSCRIPTIONAL ACTIVATOR HCAR"/>
    <property type="match status" value="1"/>
</dbReference>
<dbReference type="InterPro" id="IPR036390">
    <property type="entry name" value="WH_DNA-bd_sf"/>
</dbReference>
<comment type="similarity">
    <text evidence="1">Belongs to the LysR transcriptional regulatory family.</text>
</comment>
<dbReference type="Pfam" id="PF00126">
    <property type="entry name" value="HTH_1"/>
    <property type="match status" value="1"/>
</dbReference>
<protein>
    <submittedName>
        <fullName evidence="7">LysR family transcriptional regulator</fullName>
    </submittedName>
</protein>
<dbReference type="Gene3D" id="3.40.190.10">
    <property type="entry name" value="Periplasmic binding protein-like II"/>
    <property type="match status" value="2"/>
</dbReference>
<evidence type="ECO:0000259" key="6">
    <source>
        <dbReference type="PROSITE" id="PS50931"/>
    </source>
</evidence>
<evidence type="ECO:0000256" key="4">
    <source>
        <dbReference type="ARBA" id="ARBA00023159"/>
    </source>
</evidence>
<dbReference type="SUPFAM" id="SSF53850">
    <property type="entry name" value="Periplasmic binding protein-like II"/>
    <property type="match status" value="1"/>
</dbReference>
<evidence type="ECO:0000313" key="7">
    <source>
        <dbReference type="EMBL" id="MBU8821817.1"/>
    </source>
</evidence>
<dbReference type="PROSITE" id="PS50931">
    <property type="entry name" value="HTH_LYSR"/>
    <property type="match status" value="1"/>
</dbReference>
<dbReference type="EMBL" id="JAHBOM010000002">
    <property type="protein sequence ID" value="MBU8821817.1"/>
    <property type="molecule type" value="Genomic_DNA"/>
</dbReference>
<keyword evidence="8" id="KW-1185">Reference proteome</keyword>
<organism evidence="7 8">
    <name type="scientific">Mycolicibacterium goodii</name>
    <name type="common">Mycobacterium goodii</name>
    <dbReference type="NCBI Taxonomy" id="134601"/>
    <lineage>
        <taxon>Bacteria</taxon>
        <taxon>Bacillati</taxon>
        <taxon>Actinomycetota</taxon>
        <taxon>Actinomycetes</taxon>
        <taxon>Mycobacteriales</taxon>
        <taxon>Mycobacteriaceae</taxon>
        <taxon>Mycolicibacterium</taxon>
    </lineage>
</organism>
<evidence type="ECO:0000256" key="5">
    <source>
        <dbReference type="ARBA" id="ARBA00023163"/>
    </source>
</evidence>
<dbReference type="RefSeq" id="WP_073679191.1">
    <property type="nucleotide sequence ID" value="NZ_CP092364.2"/>
</dbReference>
<sequence length="299" mass="32527">MTPSTSRPTTRDLDLRKLRYFVAVAEELNFGRAARRLHIAQPVLSRQIRAFEGELGVQLFVRGSTGTHLTGAGAQLLQDAKVLLEEANALQQRLFQAAGPSRTVTVGVMPGLRATAAAAAFEAAGEGRRAVVRQVGWAEQVEVVRNGDIDVVYAREVDDSTGLGTAPLLSEPYCAVLPADDPLADRTSVTMDDLADRLLLQDPAVLPELRRTAAPQQRWAPPPTAVHTVEDKLEHVAAREGFVVLPRSTTDFYRRPDVCVVPVEGVPPNRVILIWDATTDNPVRDEFVAAALACRDKTI</sequence>
<dbReference type="PANTHER" id="PTHR30346">
    <property type="entry name" value="TRANSCRIPTIONAL DUAL REGULATOR HCAR-RELATED"/>
    <property type="match status" value="1"/>
</dbReference>
<dbReference type="PRINTS" id="PR00039">
    <property type="entry name" value="HTHLYSR"/>
</dbReference>
<accession>A0ABS6HGK9</accession>
<keyword evidence="5" id="KW-0804">Transcription</keyword>
<name>A0ABS6HGK9_MYCGD</name>
<dbReference type="InterPro" id="IPR005119">
    <property type="entry name" value="LysR_subst-bd"/>
</dbReference>
<keyword evidence="2" id="KW-0805">Transcription regulation</keyword>
<comment type="caution">
    <text evidence="7">The sequence shown here is derived from an EMBL/GenBank/DDBJ whole genome shotgun (WGS) entry which is preliminary data.</text>
</comment>
<dbReference type="Pfam" id="PF03466">
    <property type="entry name" value="LysR_substrate"/>
    <property type="match status" value="1"/>
</dbReference>
<evidence type="ECO:0000256" key="2">
    <source>
        <dbReference type="ARBA" id="ARBA00023015"/>
    </source>
</evidence>
<dbReference type="Gene3D" id="1.10.10.10">
    <property type="entry name" value="Winged helix-like DNA-binding domain superfamily/Winged helix DNA-binding domain"/>
    <property type="match status" value="1"/>
</dbReference>
<dbReference type="InterPro" id="IPR000847">
    <property type="entry name" value="LysR_HTH_N"/>
</dbReference>
<dbReference type="InterPro" id="IPR036388">
    <property type="entry name" value="WH-like_DNA-bd_sf"/>
</dbReference>
<feature type="domain" description="HTH lysR-type" evidence="6">
    <location>
        <begin position="13"/>
        <end position="70"/>
    </location>
</feature>
<proteinExistence type="inferred from homology"/>
<keyword evidence="4" id="KW-0010">Activator</keyword>
<dbReference type="Proteomes" id="UP000696413">
    <property type="component" value="Unassembled WGS sequence"/>
</dbReference>
<reference evidence="7 8" key="1">
    <citation type="submission" date="2021-05" db="EMBL/GenBank/DDBJ databases">
        <title>Draft Genome Sequences of Clinical Respiratory Isolates of Mycobacterium goodii Recovered in Ireland.</title>
        <authorList>
            <person name="Flanagan P.R."/>
            <person name="Mok S."/>
            <person name="Roycroft E."/>
            <person name="Rogers T.R."/>
            <person name="Fitzgibbon M."/>
        </authorList>
    </citation>
    <scope>NUCLEOTIDE SEQUENCE [LARGE SCALE GENOMIC DNA]</scope>
    <source>
        <strain evidence="7 8">14IE55</strain>
    </source>
</reference>
<evidence type="ECO:0000256" key="1">
    <source>
        <dbReference type="ARBA" id="ARBA00009437"/>
    </source>
</evidence>
<gene>
    <name evidence="7" type="ORF">KL859_02890</name>
</gene>
<evidence type="ECO:0000256" key="3">
    <source>
        <dbReference type="ARBA" id="ARBA00023125"/>
    </source>
</evidence>
<dbReference type="SUPFAM" id="SSF46785">
    <property type="entry name" value="Winged helix' DNA-binding domain"/>
    <property type="match status" value="1"/>
</dbReference>